<feature type="transmembrane region" description="Helical" evidence="7">
    <location>
        <begin position="68"/>
        <end position="87"/>
    </location>
</feature>
<dbReference type="RefSeq" id="WP_122924913.1">
    <property type="nucleotide sequence ID" value="NZ_RHHU01000011.1"/>
</dbReference>
<gene>
    <name evidence="8" type="ORF">EDM59_18095</name>
</gene>
<keyword evidence="9" id="KW-1185">Reference proteome</keyword>
<dbReference type="GO" id="GO:0005886">
    <property type="term" value="C:plasma membrane"/>
    <property type="evidence" value="ECO:0007669"/>
    <property type="project" value="UniProtKB-SubCell"/>
</dbReference>
<feature type="transmembrane region" description="Helical" evidence="7">
    <location>
        <begin position="107"/>
        <end position="127"/>
    </location>
</feature>
<feature type="transmembrane region" description="Helical" evidence="7">
    <location>
        <begin position="44"/>
        <end position="62"/>
    </location>
</feature>
<feature type="transmembrane region" description="Helical" evidence="7">
    <location>
        <begin position="6"/>
        <end position="24"/>
    </location>
</feature>
<dbReference type="InterPro" id="IPR051907">
    <property type="entry name" value="DoxX-like_oxidoreductase"/>
</dbReference>
<dbReference type="AlphaFoldDB" id="A0A3M8D4K3"/>
<keyword evidence="4 7" id="KW-0812">Transmembrane</keyword>
<dbReference type="Proteomes" id="UP000269573">
    <property type="component" value="Unassembled WGS sequence"/>
</dbReference>
<protein>
    <submittedName>
        <fullName evidence="8">DoxX family protein</fullName>
    </submittedName>
</protein>
<reference evidence="8 9" key="1">
    <citation type="submission" date="2018-10" db="EMBL/GenBank/DDBJ databases">
        <title>Phylogenomics of Brevibacillus.</title>
        <authorList>
            <person name="Dunlap C."/>
        </authorList>
    </citation>
    <scope>NUCLEOTIDE SEQUENCE [LARGE SCALE GENOMIC DNA]</scope>
    <source>
        <strain evidence="8 9">JCM 15774</strain>
    </source>
</reference>
<keyword evidence="3" id="KW-1003">Cell membrane</keyword>
<dbReference type="PANTHER" id="PTHR33452:SF1">
    <property type="entry name" value="INNER MEMBRANE PROTEIN YPHA-RELATED"/>
    <property type="match status" value="1"/>
</dbReference>
<comment type="caution">
    <text evidence="8">The sequence shown here is derived from an EMBL/GenBank/DDBJ whole genome shotgun (WGS) entry which is preliminary data.</text>
</comment>
<keyword evidence="5 7" id="KW-1133">Transmembrane helix</keyword>
<proteinExistence type="inferred from homology"/>
<name>A0A3M8D4K3_9BACL</name>
<dbReference type="EMBL" id="RHHU01000011">
    <property type="protein sequence ID" value="RNB82962.1"/>
    <property type="molecule type" value="Genomic_DNA"/>
</dbReference>
<dbReference type="Pfam" id="PF07681">
    <property type="entry name" value="DoxX"/>
    <property type="match status" value="1"/>
</dbReference>
<dbReference type="PANTHER" id="PTHR33452">
    <property type="entry name" value="OXIDOREDUCTASE CATD-RELATED"/>
    <property type="match status" value="1"/>
</dbReference>
<sequence length="128" mass="13928">MDILILLGRVLFAFIFVAAGFAHLKDFQHTKEMAQKSKAPFPAMSAAIMVILAILGGLSVALGLYAKIGALLLVLFLLPTTFIVHRFWGLTDPMQVAMQRIQFNKNLALLGASLLLAYYGSGPYSLLS</sequence>
<evidence type="ECO:0000256" key="5">
    <source>
        <dbReference type="ARBA" id="ARBA00022989"/>
    </source>
</evidence>
<comment type="similarity">
    <text evidence="2">Belongs to the DoxX family.</text>
</comment>
<evidence type="ECO:0000256" key="3">
    <source>
        <dbReference type="ARBA" id="ARBA00022475"/>
    </source>
</evidence>
<evidence type="ECO:0000313" key="9">
    <source>
        <dbReference type="Proteomes" id="UP000269573"/>
    </source>
</evidence>
<evidence type="ECO:0000256" key="7">
    <source>
        <dbReference type="SAM" id="Phobius"/>
    </source>
</evidence>
<organism evidence="8 9">
    <name type="scientific">Brevibacillus nitrificans</name>
    <dbReference type="NCBI Taxonomy" id="651560"/>
    <lineage>
        <taxon>Bacteria</taxon>
        <taxon>Bacillati</taxon>
        <taxon>Bacillota</taxon>
        <taxon>Bacilli</taxon>
        <taxon>Bacillales</taxon>
        <taxon>Paenibacillaceae</taxon>
        <taxon>Brevibacillus</taxon>
    </lineage>
</organism>
<accession>A0A3M8D4K3</accession>
<dbReference type="InterPro" id="IPR032808">
    <property type="entry name" value="DoxX"/>
</dbReference>
<evidence type="ECO:0000256" key="2">
    <source>
        <dbReference type="ARBA" id="ARBA00006679"/>
    </source>
</evidence>
<evidence type="ECO:0000256" key="4">
    <source>
        <dbReference type="ARBA" id="ARBA00022692"/>
    </source>
</evidence>
<evidence type="ECO:0000313" key="8">
    <source>
        <dbReference type="EMBL" id="RNB82962.1"/>
    </source>
</evidence>
<evidence type="ECO:0000256" key="1">
    <source>
        <dbReference type="ARBA" id="ARBA00004651"/>
    </source>
</evidence>
<evidence type="ECO:0000256" key="6">
    <source>
        <dbReference type="ARBA" id="ARBA00023136"/>
    </source>
</evidence>
<keyword evidence="6 7" id="KW-0472">Membrane</keyword>
<comment type="subcellular location">
    <subcellularLocation>
        <location evidence="1">Cell membrane</location>
        <topology evidence="1">Multi-pass membrane protein</topology>
    </subcellularLocation>
</comment>